<name>A0A7L7KQF1_9MOLU</name>
<evidence type="ECO:0000313" key="2">
    <source>
        <dbReference type="EMBL" id="QMS84446.1"/>
    </source>
</evidence>
<dbReference type="Pfam" id="PF01458">
    <property type="entry name" value="SUFBD_core"/>
    <property type="match status" value="1"/>
</dbReference>
<dbReference type="RefSeq" id="WP_258878059.1">
    <property type="nucleotide sequence ID" value="NZ_CP048914.1"/>
</dbReference>
<keyword evidence="3" id="KW-1185">Reference proteome</keyword>
<dbReference type="InterPro" id="IPR055346">
    <property type="entry name" value="Fe-S_cluster_assembly_SufBD"/>
</dbReference>
<evidence type="ECO:0000313" key="3">
    <source>
        <dbReference type="Proteomes" id="UP000514720"/>
    </source>
</evidence>
<dbReference type="AlphaFoldDB" id="A0A7L7KQF1"/>
<sequence>MKSFEIKPLKDNVIPGHIQDLLVDDLTNYIIIKDGHILTKELSSAFDEVLIESYEHALPEYINHFLDTEFVNDFAADDAVYDYNINHVNSGLLIHVPKNTYVEERLHVFYIQADGDLVHNTRLILEPNAELSYFEYLYNESASNINFVTNSIVKENASLQYSGISNLDENATCDIRRNSYVSRYGKSHYSVAEVNDGDIDNNTNIFLQEKYASGTSKTVAITSNNQAAIYKQMIEHNAPETEGYIENYGVSNHASQLTFEGVGKINKNMKRSVARQSNRGIVLGNDSRLDANPLLLIDEYDVEASHGAAIGKIDEEQLYYLMSRGLTLKVAERLIISGFLSPVLRILSTDALRNDFIQKVEVKTS</sequence>
<gene>
    <name evidence="2" type="ORF">G4Z02_01365</name>
</gene>
<dbReference type="KEGG" id="xcl:G4Z02_01365"/>
<dbReference type="SUPFAM" id="SSF101960">
    <property type="entry name" value="Stabilizer of iron transporter SufD"/>
    <property type="match status" value="1"/>
</dbReference>
<dbReference type="PANTHER" id="PTHR43575:SF1">
    <property type="entry name" value="PROTEIN ABCI7, CHLOROPLASTIC"/>
    <property type="match status" value="1"/>
</dbReference>
<protein>
    <submittedName>
        <fullName evidence="2">SufD family Fe-S cluster assembly protein</fullName>
    </submittedName>
</protein>
<dbReference type="EMBL" id="CP048914">
    <property type="protein sequence ID" value="QMS84446.1"/>
    <property type="molecule type" value="Genomic_DNA"/>
</dbReference>
<feature type="domain" description="SUF system FeS cluster assembly SufBD core" evidence="1">
    <location>
        <begin position="117"/>
        <end position="339"/>
    </location>
</feature>
<dbReference type="InterPro" id="IPR000825">
    <property type="entry name" value="SUF_FeS_clus_asmbl_SufBD_core"/>
</dbReference>
<proteinExistence type="predicted"/>
<accession>A0A7L7KQF1</accession>
<dbReference type="PANTHER" id="PTHR43575">
    <property type="entry name" value="PROTEIN ABCI7, CHLOROPLASTIC"/>
    <property type="match status" value="1"/>
</dbReference>
<dbReference type="Proteomes" id="UP000514720">
    <property type="component" value="Chromosome"/>
</dbReference>
<evidence type="ECO:0000259" key="1">
    <source>
        <dbReference type="Pfam" id="PF01458"/>
    </source>
</evidence>
<dbReference type="GO" id="GO:0016226">
    <property type="term" value="P:iron-sulfur cluster assembly"/>
    <property type="evidence" value="ECO:0007669"/>
    <property type="project" value="InterPro"/>
</dbReference>
<reference evidence="2 3" key="1">
    <citation type="submission" date="2020-02" db="EMBL/GenBank/DDBJ databases">
        <authorList>
            <person name="Zheng R.K."/>
            <person name="Sun C.M."/>
        </authorList>
    </citation>
    <scope>NUCLEOTIDE SEQUENCE [LARGE SCALE GENOMIC DNA]</scope>
    <source>
        <strain evidence="3">zrk13</strain>
    </source>
</reference>
<dbReference type="InterPro" id="IPR037284">
    <property type="entry name" value="SUF_FeS_clus_asmbl_SufBD_sf"/>
</dbReference>
<organism evidence="2 3">
    <name type="scientific">Candidatus Xianfuyuplasma coldseepsis</name>
    <dbReference type="NCBI Taxonomy" id="2782163"/>
    <lineage>
        <taxon>Bacteria</taxon>
        <taxon>Bacillati</taxon>
        <taxon>Mycoplasmatota</taxon>
        <taxon>Mollicutes</taxon>
        <taxon>Candidatus Izemoplasmatales</taxon>
        <taxon>Candidatus Izemoplasmataceae</taxon>
        <taxon>Candidatus Xianfuyuplasma</taxon>
    </lineage>
</organism>